<evidence type="ECO:0000256" key="1">
    <source>
        <dbReference type="SAM" id="MobiDB-lite"/>
    </source>
</evidence>
<feature type="region of interest" description="Disordered" evidence="1">
    <location>
        <begin position="1"/>
        <end position="23"/>
    </location>
</feature>
<evidence type="ECO:0000313" key="2">
    <source>
        <dbReference type="EMBL" id="GFY88269.1"/>
    </source>
</evidence>
<comment type="caution">
    <text evidence="2">The sequence shown here is derived from an EMBL/GenBank/DDBJ whole genome shotgun (WGS) entry which is preliminary data.</text>
</comment>
<organism evidence="2 3">
    <name type="scientific">Actinidia rufa</name>
    <dbReference type="NCBI Taxonomy" id="165716"/>
    <lineage>
        <taxon>Eukaryota</taxon>
        <taxon>Viridiplantae</taxon>
        <taxon>Streptophyta</taxon>
        <taxon>Embryophyta</taxon>
        <taxon>Tracheophyta</taxon>
        <taxon>Spermatophyta</taxon>
        <taxon>Magnoliopsida</taxon>
        <taxon>eudicotyledons</taxon>
        <taxon>Gunneridae</taxon>
        <taxon>Pentapetalae</taxon>
        <taxon>asterids</taxon>
        <taxon>Ericales</taxon>
        <taxon>Actinidiaceae</taxon>
        <taxon>Actinidia</taxon>
    </lineage>
</organism>
<dbReference type="AlphaFoldDB" id="A0A7J0EQI2"/>
<protein>
    <submittedName>
        <fullName evidence="2">NAD+ transporter 1</fullName>
    </submittedName>
</protein>
<dbReference type="Proteomes" id="UP000585474">
    <property type="component" value="Unassembled WGS sequence"/>
</dbReference>
<gene>
    <name evidence="2" type="ORF">Acr_06g0002090</name>
</gene>
<dbReference type="EMBL" id="BJWL01000006">
    <property type="protein sequence ID" value="GFY88269.1"/>
    <property type="molecule type" value="Genomic_DNA"/>
</dbReference>
<evidence type="ECO:0000313" key="3">
    <source>
        <dbReference type="Proteomes" id="UP000585474"/>
    </source>
</evidence>
<sequence>MQDKGNSKIEGADEQVHSKIKKDTKGPIVSGVLDDKDAEMKNAWRMEESILEEDYLVVDCFKRQTKFSCITLIITSPLIGIASPDGPAASYIGLIAASAAMFVCPFQVIKTKFQIHELLALSSGEYYRPIEKLYQIPTETTSHPFKPIVRLSSMAADINCPSSIGLFLQFWCHQEVLKQPMCLLDVIKSRRMKKSLVLVDYFELV</sequence>
<reference evidence="2 3" key="1">
    <citation type="submission" date="2019-07" db="EMBL/GenBank/DDBJ databases">
        <title>De Novo Assembly of kiwifruit Actinidia rufa.</title>
        <authorList>
            <person name="Sugita-Konishi S."/>
            <person name="Sato K."/>
            <person name="Mori E."/>
            <person name="Abe Y."/>
            <person name="Kisaki G."/>
            <person name="Hamano K."/>
            <person name="Suezawa K."/>
            <person name="Otani M."/>
            <person name="Fukuda T."/>
            <person name="Manabe T."/>
            <person name="Gomi K."/>
            <person name="Tabuchi M."/>
            <person name="Akimitsu K."/>
            <person name="Kataoka I."/>
        </authorList>
    </citation>
    <scope>NUCLEOTIDE SEQUENCE [LARGE SCALE GENOMIC DNA]</scope>
    <source>
        <strain evidence="3">cv. Fuchu</strain>
    </source>
</reference>
<accession>A0A7J0EQI2</accession>
<name>A0A7J0EQI2_9ERIC</name>
<keyword evidence="3" id="KW-1185">Reference proteome</keyword>
<proteinExistence type="predicted"/>